<dbReference type="Proteomes" id="UP000822688">
    <property type="component" value="Chromosome V"/>
</dbReference>
<accession>A0A8T0HM57</accession>
<keyword evidence="2" id="KW-1185">Reference proteome</keyword>
<reference evidence="1" key="1">
    <citation type="submission" date="2020-06" db="EMBL/GenBank/DDBJ databases">
        <title>WGS assembly of Ceratodon purpureus strain R40.</title>
        <authorList>
            <person name="Carey S.B."/>
            <person name="Jenkins J."/>
            <person name="Shu S."/>
            <person name="Lovell J.T."/>
            <person name="Sreedasyam A."/>
            <person name="Maumus F."/>
            <person name="Tiley G.P."/>
            <person name="Fernandez-Pozo N."/>
            <person name="Barry K."/>
            <person name="Chen C."/>
            <person name="Wang M."/>
            <person name="Lipzen A."/>
            <person name="Daum C."/>
            <person name="Saski C.A."/>
            <person name="Payton A.C."/>
            <person name="Mcbreen J.C."/>
            <person name="Conrad R.E."/>
            <person name="Kollar L.M."/>
            <person name="Olsson S."/>
            <person name="Huttunen S."/>
            <person name="Landis J.B."/>
            <person name="Wickett N.J."/>
            <person name="Johnson M.G."/>
            <person name="Rensing S.A."/>
            <person name="Grimwood J."/>
            <person name="Schmutz J."/>
            <person name="Mcdaniel S.F."/>
        </authorList>
    </citation>
    <scope>NUCLEOTIDE SEQUENCE</scope>
    <source>
        <strain evidence="1">R40</strain>
    </source>
</reference>
<comment type="caution">
    <text evidence="1">The sequence shown here is derived from an EMBL/GenBank/DDBJ whole genome shotgun (WGS) entry which is preliminary data.</text>
</comment>
<sequence>MKRGFRQCFRELCETTYYLQDTPSTNSRPSFLQGFRMSSSHKLLIQLHGGVFTRWQASGSKRSRAMHNADQGCTVLLF</sequence>
<organism evidence="1 2">
    <name type="scientific">Ceratodon purpureus</name>
    <name type="common">Fire moss</name>
    <name type="synonym">Dicranum purpureum</name>
    <dbReference type="NCBI Taxonomy" id="3225"/>
    <lineage>
        <taxon>Eukaryota</taxon>
        <taxon>Viridiplantae</taxon>
        <taxon>Streptophyta</taxon>
        <taxon>Embryophyta</taxon>
        <taxon>Bryophyta</taxon>
        <taxon>Bryophytina</taxon>
        <taxon>Bryopsida</taxon>
        <taxon>Dicranidae</taxon>
        <taxon>Pseudoditrichales</taxon>
        <taxon>Ditrichaceae</taxon>
        <taxon>Ceratodon</taxon>
    </lineage>
</organism>
<evidence type="ECO:0000313" key="2">
    <source>
        <dbReference type="Proteomes" id="UP000822688"/>
    </source>
</evidence>
<evidence type="ECO:0000313" key="1">
    <source>
        <dbReference type="EMBL" id="KAG0571872.1"/>
    </source>
</evidence>
<protein>
    <submittedName>
        <fullName evidence="1">Uncharacterized protein</fullName>
    </submittedName>
</protein>
<dbReference type="AlphaFoldDB" id="A0A8T0HM57"/>
<proteinExistence type="predicted"/>
<gene>
    <name evidence="1" type="ORF">KC19_VG050100</name>
</gene>
<dbReference type="EMBL" id="CM026426">
    <property type="protein sequence ID" value="KAG0571872.1"/>
    <property type="molecule type" value="Genomic_DNA"/>
</dbReference>
<name>A0A8T0HM57_CERPU</name>